<evidence type="ECO:0000256" key="1">
    <source>
        <dbReference type="ARBA" id="ARBA00004141"/>
    </source>
</evidence>
<keyword evidence="4 13" id="KW-0812">Transmembrane</keyword>
<dbReference type="InterPro" id="IPR007905">
    <property type="entry name" value="EBP"/>
</dbReference>
<evidence type="ECO:0000256" key="5">
    <source>
        <dbReference type="ARBA" id="ARBA00022955"/>
    </source>
</evidence>
<feature type="transmembrane region" description="Helical" evidence="14">
    <location>
        <begin position="164"/>
        <end position="183"/>
    </location>
</feature>
<dbReference type="GeneID" id="30064882"/>
<keyword evidence="3" id="KW-0444">Lipid biosynthesis</keyword>
<evidence type="ECO:0000256" key="6">
    <source>
        <dbReference type="ARBA" id="ARBA00022989"/>
    </source>
</evidence>
<keyword evidence="11" id="KW-0753">Steroid metabolism</keyword>
<dbReference type="EMBL" id="DS022249">
    <property type="protein sequence ID" value="EWG46623.1"/>
    <property type="molecule type" value="Genomic_DNA"/>
</dbReference>
<feature type="transmembrane region" description="Helical" evidence="14">
    <location>
        <begin position="132"/>
        <end position="157"/>
    </location>
</feature>
<dbReference type="GO" id="GO:0000247">
    <property type="term" value="F:C-8 sterol isomerase activity"/>
    <property type="evidence" value="ECO:0007669"/>
    <property type="project" value="TreeGrafter"/>
</dbReference>
<keyword evidence="17" id="KW-1185">Reference proteome</keyword>
<dbReference type="EMBL" id="CM000584">
    <property type="protein sequence ID" value="EWG46623.1"/>
    <property type="molecule type" value="Genomic_DNA"/>
</dbReference>
<dbReference type="Pfam" id="PF05241">
    <property type="entry name" value="EBP"/>
    <property type="match status" value="1"/>
</dbReference>
<dbReference type="OrthoDB" id="58557at2759"/>
<dbReference type="STRING" id="334819.W7M4X2"/>
<evidence type="ECO:0000256" key="7">
    <source>
        <dbReference type="ARBA" id="ARBA00023011"/>
    </source>
</evidence>
<protein>
    <recommendedName>
        <fullName evidence="15">EXPERA domain-containing protein</fullName>
    </recommendedName>
</protein>
<keyword evidence="5" id="KW-0752">Steroid biosynthesis</keyword>
<keyword evidence="10" id="KW-1207">Sterol metabolism</keyword>
<feature type="domain" description="EXPERA" evidence="15">
    <location>
        <begin position="57"/>
        <end position="223"/>
    </location>
</feature>
<evidence type="ECO:0000256" key="3">
    <source>
        <dbReference type="ARBA" id="ARBA00022516"/>
    </source>
</evidence>
<evidence type="ECO:0000256" key="13">
    <source>
        <dbReference type="PROSITE-ProRule" id="PRU01087"/>
    </source>
</evidence>
<evidence type="ECO:0000256" key="8">
    <source>
        <dbReference type="ARBA" id="ARBA00023098"/>
    </source>
</evidence>
<evidence type="ECO:0000256" key="2">
    <source>
        <dbReference type="ARBA" id="ARBA00008337"/>
    </source>
</evidence>
<evidence type="ECO:0000313" key="16">
    <source>
        <dbReference type="EMBL" id="EWG46623.1"/>
    </source>
</evidence>
<evidence type="ECO:0000259" key="15">
    <source>
        <dbReference type="PROSITE" id="PS51751"/>
    </source>
</evidence>
<feature type="transmembrane region" description="Helical" evidence="14">
    <location>
        <begin position="57"/>
        <end position="75"/>
    </location>
</feature>
<evidence type="ECO:0000256" key="14">
    <source>
        <dbReference type="SAM" id="Phobius"/>
    </source>
</evidence>
<comment type="subcellular location">
    <subcellularLocation>
        <location evidence="1">Membrane</location>
        <topology evidence="1">Multi-pass membrane protein</topology>
    </subcellularLocation>
</comment>
<accession>W7M4X2</accession>
<proteinExistence type="inferred from homology"/>
<reference evidence="16 17" key="1">
    <citation type="journal article" date="2010" name="Nature">
        <title>Comparative genomics reveals mobile pathogenicity chromosomes in Fusarium.</title>
        <authorList>
            <person name="Ma L.J."/>
            <person name="van der Does H.C."/>
            <person name="Borkovich K.A."/>
            <person name="Coleman J.J."/>
            <person name="Daboussi M.J."/>
            <person name="Di Pietro A."/>
            <person name="Dufresne M."/>
            <person name="Freitag M."/>
            <person name="Grabherr M."/>
            <person name="Henrissat B."/>
            <person name="Houterman P.M."/>
            <person name="Kang S."/>
            <person name="Shim W.B."/>
            <person name="Woloshuk C."/>
            <person name="Xie X."/>
            <person name="Xu J.R."/>
            <person name="Antoniw J."/>
            <person name="Baker S.E."/>
            <person name="Bluhm B.H."/>
            <person name="Breakspear A."/>
            <person name="Brown D.W."/>
            <person name="Butchko R.A."/>
            <person name="Chapman S."/>
            <person name="Coulson R."/>
            <person name="Coutinho P.M."/>
            <person name="Danchin E.G."/>
            <person name="Diener A."/>
            <person name="Gale L.R."/>
            <person name="Gardiner D.M."/>
            <person name="Goff S."/>
            <person name="Hammond-Kosack K.E."/>
            <person name="Hilburn K."/>
            <person name="Hua-Van A."/>
            <person name="Jonkers W."/>
            <person name="Kazan K."/>
            <person name="Kodira C.D."/>
            <person name="Koehrsen M."/>
            <person name="Kumar L."/>
            <person name="Lee Y.H."/>
            <person name="Li L."/>
            <person name="Manners J.M."/>
            <person name="Miranda-Saavedra D."/>
            <person name="Mukherjee M."/>
            <person name="Park G."/>
            <person name="Park J."/>
            <person name="Park S.Y."/>
            <person name="Proctor R.H."/>
            <person name="Regev A."/>
            <person name="Ruiz-Roldan M.C."/>
            <person name="Sain D."/>
            <person name="Sakthikumar S."/>
            <person name="Sykes S."/>
            <person name="Schwartz D.C."/>
            <person name="Turgeon B.G."/>
            <person name="Wapinski I."/>
            <person name="Yoder O."/>
            <person name="Young S."/>
            <person name="Zeng Q."/>
            <person name="Zhou S."/>
            <person name="Galagan J."/>
            <person name="Cuomo C.A."/>
            <person name="Kistler H.C."/>
            <person name="Rep M."/>
        </authorList>
    </citation>
    <scope>NUCLEOTIDE SEQUENCE [LARGE SCALE GENOMIC DNA]</scope>
    <source>
        <strain evidence="17">M3125 / FGSC 7600</strain>
    </source>
</reference>
<feature type="transmembrane region" description="Helical" evidence="14">
    <location>
        <begin position="203"/>
        <end position="223"/>
    </location>
</feature>
<dbReference type="GO" id="GO:0047750">
    <property type="term" value="F:cholestenol delta-isomerase activity"/>
    <property type="evidence" value="ECO:0007669"/>
    <property type="project" value="InterPro"/>
</dbReference>
<evidence type="ECO:0000256" key="4">
    <source>
        <dbReference type="ARBA" id="ARBA00022692"/>
    </source>
</evidence>
<dbReference type="PANTHER" id="PTHR14207:SF0">
    <property type="entry name" value="3-BETA-HYDROXYSTEROID-DELTA(8),DELTA(7)-ISOMERASE"/>
    <property type="match status" value="1"/>
</dbReference>
<evidence type="ECO:0000256" key="12">
    <source>
        <dbReference type="ARBA" id="ARBA00023235"/>
    </source>
</evidence>
<keyword evidence="6 13" id="KW-1133">Transmembrane helix</keyword>
<name>W7M4X2_GIBM7</name>
<organism evidence="16 17">
    <name type="scientific">Gibberella moniliformis (strain M3125 / FGSC 7600)</name>
    <name type="common">Maize ear and stalk rot fungus</name>
    <name type="synonym">Fusarium verticillioides</name>
    <dbReference type="NCBI Taxonomy" id="334819"/>
    <lineage>
        <taxon>Eukaryota</taxon>
        <taxon>Fungi</taxon>
        <taxon>Dikarya</taxon>
        <taxon>Ascomycota</taxon>
        <taxon>Pezizomycotina</taxon>
        <taxon>Sordariomycetes</taxon>
        <taxon>Hypocreomycetidae</taxon>
        <taxon>Hypocreales</taxon>
        <taxon>Nectriaceae</taxon>
        <taxon>Fusarium</taxon>
        <taxon>Fusarium fujikuroi species complex</taxon>
    </lineage>
</organism>
<keyword evidence="12" id="KW-0413">Isomerase</keyword>
<sequence length="243" mass="27752">MADLEHPYFPVDAVIPGYLPNSTPVAELIVTFGAIVGSVIGLTLWQTTRTAKPVRPIDKFAAAWFALCGFLHVAFEGEAKRMTPSQRQDACLLTCQGYYLVYRYQLPGMSTLFAQLWKEYTLSDSRYLTHDIFTVSVETITCLAWGPLSFLAVVGILRDWHSRHVVQVIVCTAHVYGVALYYLTNWNESRVHGVAYSRPETVYFWIYYVGFNLPWAIVPLVLLQDSWLQVARAFAVWEEKKRE</sequence>
<dbReference type="GO" id="GO:0016126">
    <property type="term" value="P:sterol biosynthetic process"/>
    <property type="evidence" value="ECO:0007669"/>
    <property type="project" value="UniProtKB-KW"/>
</dbReference>
<keyword evidence="7" id="KW-0756">Sterol biosynthesis</keyword>
<dbReference type="KEGG" id="fvr:FVEG_07039"/>
<keyword evidence="8" id="KW-0443">Lipid metabolism</keyword>
<dbReference type="GO" id="GO:0004769">
    <property type="term" value="F:steroid Delta-isomerase activity"/>
    <property type="evidence" value="ECO:0007669"/>
    <property type="project" value="TreeGrafter"/>
</dbReference>
<comment type="similarity">
    <text evidence="2">Belongs to the EBP family.</text>
</comment>
<keyword evidence="9 13" id="KW-0472">Membrane</keyword>
<feature type="transmembrane region" description="Helical" evidence="14">
    <location>
        <begin position="25"/>
        <end position="45"/>
    </location>
</feature>
<evidence type="ECO:0000256" key="9">
    <source>
        <dbReference type="ARBA" id="ARBA00023136"/>
    </source>
</evidence>
<evidence type="ECO:0000256" key="11">
    <source>
        <dbReference type="ARBA" id="ARBA00023221"/>
    </source>
</evidence>
<evidence type="ECO:0000313" key="17">
    <source>
        <dbReference type="Proteomes" id="UP000009096"/>
    </source>
</evidence>
<gene>
    <name evidence="16" type="ORF">FVEG_07039</name>
</gene>
<dbReference type="Proteomes" id="UP000009096">
    <property type="component" value="Chromosome 7"/>
</dbReference>
<dbReference type="GO" id="GO:0016020">
    <property type="term" value="C:membrane"/>
    <property type="evidence" value="ECO:0007669"/>
    <property type="project" value="UniProtKB-SubCell"/>
</dbReference>
<dbReference type="AlphaFoldDB" id="W7M4X2"/>
<dbReference type="InterPro" id="IPR033118">
    <property type="entry name" value="EXPERA"/>
</dbReference>
<dbReference type="GO" id="GO:0005783">
    <property type="term" value="C:endoplasmic reticulum"/>
    <property type="evidence" value="ECO:0007669"/>
    <property type="project" value="TreeGrafter"/>
</dbReference>
<dbReference type="VEuPathDB" id="FungiDB:FVEG_07039"/>
<dbReference type="PROSITE" id="PS51751">
    <property type="entry name" value="EXPERA"/>
    <property type="match status" value="1"/>
</dbReference>
<evidence type="ECO:0000256" key="10">
    <source>
        <dbReference type="ARBA" id="ARBA00023166"/>
    </source>
</evidence>
<dbReference type="PANTHER" id="PTHR14207">
    <property type="entry name" value="STEROL ISOMERASE"/>
    <property type="match status" value="1"/>
</dbReference>
<dbReference type="RefSeq" id="XP_018752814.1">
    <property type="nucleotide sequence ID" value="XM_018895531.1"/>
</dbReference>